<feature type="signal peptide" evidence="21">
    <location>
        <begin position="1"/>
        <end position="26"/>
    </location>
</feature>
<keyword evidence="6" id="KW-0808">Transferase</keyword>
<dbReference type="SUPFAM" id="SSF56112">
    <property type="entry name" value="Protein kinase-like (PK-like)"/>
    <property type="match status" value="1"/>
</dbReference>
<evidence type="ECO:0000256" key="8">
    <source>
        <dbReference type="ARBA" id="ARBA00022729"/>
    </source>
</evidence>
<dbReference type="Pfam" id="PF07714">
    <property type="entry name" value="PK_Tyr_Ser-Thr"/>
    <property type="match status" value="1"/>
</dbReference>
<dbReference type="EMBL" id="CM017700">
    <property type="protein sequence ID" value="TYG85663.1"/>
    <property type="molecule type" value="Genomic_DNA"/>
</dbReference>
<evidence type="ECO:0000256" key="5">
    <source>
        <dbReference type="ARBA" id="ARBA00022614"/>
    </source>
</evidence>
<keyword evidence="9" id="KW-0677">Repeat</keyword>
<evidence type="ECO:0000256" key="20">
    <source>
        <dbReference type="SAM" id="Phobius"/>
    </source>
</evidence>
<evidence type="ECO:0000313" key="24">
    <source>
        <dbReference type="Proteomes" id="UP000323506"/>
    </source>
</evidence>
<keyword evidence="7 20" id="KW-0812">Transmembrane</keyword>
<keyword evidence="8 21" id="KW-0732">Signal</keyword>
<protein>
    <recommendedName>
        <fullName evidence="3">non-specific serine/threonine protein kinase</fullName>
        <ecNumber evidence="3">2.7.11.1</ecNumber>
    </recommendedName>
</protein>
<evidence type="ECO:0000256" key="15">
    <source>
        <dbReference type="ARBA" id="ARBA00023170"/>
    </source>
</evidence>
<evidence type="ECO:0000256" key="3">
    <source>
        <dbReference type="ARBA" id="ARBA00012513"/>
    </source>
</evidence>
<evidence type="ECO:0000259" key="22">
    <source>
        <dbReference type="PROSITE" id="PS50011"/>
    </source>
</evidence>
<dbReference type="PROSITE" id="PS50011">
    <property type="entry name" value="PROTEIN_KINASE_DOM"/>
    <property type="match status" value="1"/>
</dbReference>
<comment type="catalytic activity">
    <reaction evidence="17">
        <text>L-threonyl-[protein] + ATP = O-phospho-L-threonyl-[protein] + ADP + H(+)</text>
        <dbReference type="Rhea" id="RHEA:46608"/>
        <dbReference type="Rhea" id="RHEA-COMP:11060"/>
        <dbReference type="Rhea" id="RHEA-COMP:11605"/>
        <dbReference type="ChEBI" id="CHEBI:15378"/>
        <dbReference type="ChEBI" id="CHEBI:30013"/>
        <dbReference type="ChEBI" id="CHEBI:30616"/>
        <dbReference type="ChEBI" id="CHEBI:61977"/>
        <dbReference type="ChEBI" id="CHEBI:456216"/>
        <dbReference type="EC" id="2.7.11.1"/>
    </reaction>
</comment>
<dbReference type="InterPro" id="IPR011009">
    <property type="entry name" value="Kinase-like_dom_sf"/>
</dbReference>
<evidence type="ECO:0000256" key="12">
    <source>
        <dbReference type="ARBA" id="ARBA00022840"/>
    </source>
</evidence>
<feature type="chain" id="PRO_5022887486" description="non-specific serine/threonine protein kinase" evidence="21">
    <location>
        <begin position="27"/>
        <end position="669"/>
    </location>
</feature>
<dbReference type="Pfam" id="PF08263">
    <property type="entry name" value="LRRNT_2"/>
    <property type="match status" value="1"/>
</dbReference>
<feature type="domain" description="Protein kinase" evidence="22">
    <location>
        <begin position="346"/>
        <end position="641"/>
    </location>
</feature>
<evidence type="ECO:0000256" key="19">
    <source>
        <dbReference type="PROSITE-ProRule" id="PRU10141"/>
    </source>
</evidence>
<evidence type="ECO:0000256" key="10">
    <source>
        <dbReference type="ARBA" id="ARBA00022741"/>
    </source>
</evidence>
<keyword evidence="10 19" id="KW-0547">Nucleotide-binding</keyword>
<keyword evidence="5" id="KW-0433">Leucine-rich repeat</keyword>
<dbReference type="InterPro" id="IPR017441">
    <property type="entry name" value="Protein_kinase_ATP_BS"/>
</dbReference>
<evidence type="ECO:0000313" key="23">
    <source>
        <dbReference type="EMBL" id="TYG85663.1"/>
    </source>
</evidence>
<keyword evidence="11" id="KW-0418">Kinase</keyword>
<comment type="subcellular location">
    <subcellularLocation>
        <location evidence="1">Membrane</location>
        <topology evidence="1">Single-pass type I membrane protein</topology>
    </subcellularLocation>
</comment>
<dbReference type="Pfam" id="PF00560">
    <property type="entry name" value="LRR_1"/>
    <property type="match status" value="4"/>
</dbReference>
<dbReference type="InterPro" id="IPR013210">
    <property type="entry name" value="LRR_N_plant-typ"/>
</dbReference>
<evidence type="ECO:0000256" key="4">
    <source>
        <dbReference type="ARBA" id="ARBA00022527"/>
    </source>
</evidence>
<accession>A0A5D2DX34</accession>
<evidence type="ECO:0000256" key="1">
    <source>
        <dbReference type="ARBA" id="ARBA00004479"/>
    </source>
</evidence>
<dbReference type="InterPro" id="IPR032675">
    <property type="entry name" value="LRR_dom_sf"/>
</dbReference>
<feature type="binding site" evidence="19">
    <location>
        <position position="374"/>
    </location>
    <ligand>
        <name>ATP</name>
        <dbReference type="ChEBI" id="CHEBI:30616"/>
    </ligand>
</feature>
<dbReference type="Gene3D" id="3.30.200.20">
    <property type="entry name" value="Phosphorylase Kinase, domain 1"/>
    <property type="match status" value="1"/>
</dbReference>
<keyword evidence="24" id="KW-1185">Reference proteome</keyword>
<keyword evidence="4" id="KW-0723">Serine/threonine-protein kinase</keyword>
<dbReference type="InterPro" id="IPR001245">
    <property type="entry name" value="Ser-Thr/Tyr_kinase_cat_dom"/>
</dbReference>
<dbReference type="Proteomes" id="UP000323506">
    <property type="component" value="Chromosome A13"/>
</dbReference>
<sequence>MMERFISVCLWLTLVLFLILRVGGNAEGDVLNALKTNMADPNNVLQSWDATFVNPCGWDHVTCNDENSVTRVDLQNANLSGQLVPQLGQLPNLQYFYNAQVKLRVKFPAFHVRKKRSSRNSCKCRCSVLLSLLLSGSNISGIIPEELGNLTNLVSLDLYLNNLSGGIPTTLGKLTKLRFLRLNNNSLTGTIPASLTTVMTLQVLDLSNNQLVGDIPVNGSFTLFHSSSFSNNKLNNPPPASPTSSAVKITKISKCTFLPYFWKNFFLKTLFNRNSNEELTLNFNVIGAIFGGVFAGALLLFSVPAIIFARRHSRKRQDLLSKDPEYHLGQLKRFSLHELQAATDYFSNKHVVGSGGSGRVYKGHLVDGSLVAIKRLKQGYTHGGMRQFQTEVEMVSMAVHRNLLRLRGFCMTATERLLVYPFMVNGSVRSCLRERPESQAPLDWGVRKRIALGAARGIAYFHDHCNPKIIHRDLKAADILLDEEFEAVVGDFGLAKLMDYKNTHVTTAVRGTMGHIAPEYLSSGRASEKTDVFGYGIMLLELITGQKAVDLARLANDDVMLLDWVEGLLKGKKLETLVDSDLQGNYIKEEVEQLIRVALLCTQSTPVGRPKMAEVVRMLDGDGLAERWEDWQKKKMFHQEFSNTRHPNVNWIITDSTSRILPDELSGPR</sequence>
<proteinExistence type="inferred from homology"/>
<comment type="similarity">
    <text evidence="2">Belongs to the protein kinase superfamily. Ser/Thr protein kinase family.</text>
</comment>
<keyword evidence="13 20" id="KW-1133">Transmembrane helix</keyword>
<dbReference type="InterPro" id="IPR001611">
    <property type="entry name" value="Leu-rich_rpt"/>
</dbReference>
<evidence type="ECO:0000256" key="13">
    <source>
        <dbReference type="ARBA" id="ARBA00022989"/>
    </source>
</evidence>
<keyword evidence="12 19" id="KW-0067">ATP-binding</keyword>
<reference evidence="23 24" key="1">
    <citation type="submission" date="2019-06" db="EMBL/GenBank/DDBJ databases">
        <title>WGS assembly of Gossypium darwinii.</title>
        <authorList>
            <person name="Chen Z.J."/>
            <person name="Sreedasyam A."/>
            <person name="Ando A."/>
            <person name="Song Q."/>
            <person name="De L."/>
            <person name="Hulse-Kemp A."/>
            <person name="Ding M."/>
            <person name="Ye W."/>
            <person name="Kirkbride R."/>
            <person name="Jenkins J."/>
            <person name="Plott C."/>
            <person name="Lovell J."/>
            <person name="Lin Y.-M."/>
            <person name="Vaughn R."/>
            <person name="Liu B."/>
            <person name="Li W."/>
            <person name="Simpson S."/>
            <person name="Scheffler B."/>
            <person name="Saski C."/>
            <person name="Grover C."/>
            <person name="Hu G."/>
            <person name="Conover J."/>
            <person name="Carlson J."/>
            <person name="Shu S."/>
            <person name="Boston L."/>
            <person name="Williams M."/>
            <person name="Peterson D."/>
            <person name="Mcgee K."/>
            <person name="Jones D."/>
            <person name="Wendel J."/>
            <person name="Stelly D."/>
            <person name="Grimwood J."/>
            <person name="Schmutz J."/>
        </authorList>
    </citation>
    <scope>NUCLEOTIDE SEQUENCE [LARGE SCALE GENOMIC DNA]</scope>
    <source>
        <strain evidence="23">1808015.09</strain>
    </source>
</reference>
<dbReference type="GO" id="GO:0004674">
    <property type="term" value="F:protein serine/threonine kinase activity"/>
    <property type="evidence" value="ECO:0007669"/>
    <property type="project" value="UniProtKB-KW"/>
</dbReference>
<evidence type="ECO:0000256" key="9">
    <source>
        <dbReference type="ARBA" id="ARBA00022737"/>
    </source>
</evidence>
<dbReference type="PANTHER" id="PTHR47988">
    <property type="entry name" value="SOMATIC EMBRYOGENESIS RECEPTOR KINASE 1"/>
    <property type="match status" value="1"/>
</dbReference>
<evidence type="ECO:0000256" key="21">
    <source>
        <dbReference type="SAM" id="SignalP"/>
    </source>
</evidence>
<evidence type="ECO:0000256" key="18">
    <source>
        <dbReference type="ARBA" id="ARBA00048679"/>
    </source>
</evidence>
<gene>
    <name evidence="23" type="ORF">ES288_A13G073200v1</name>
</gene>
<dbReference type="AlphaFoldDB" id="A0A5D2DX34"/>
<dbReference type="FunFam" id="1.10.510.10:FF:000016">
    <property type="entry name" value="Somatic embryogenesis receptor-like kinase 1"/>
    <property type="match status" value="1"/>
</dbReference>
<dbReference type="SUPFAM" id="SSF52058">
    <property type="entry name" value="L domain-like"/>
    <property type="match status" value="1"/>
</dbReference>
<comment type="catalytic activity">
    <reaction evidence="18">
        <text>L-seryl-[protein] + ATP = O-phospho-L-seryl-[protein] + ADP + H(+)</text>
        <dbReference type="Rhea" id="RHEA:17989"/>
        <dbReference type="Rhea" id="RHEA-COMP:9863"/>
        <dbReference type="Rhea" id="RHEA-COMP:11604"/>
        <dbReference type="ChEBI" id="CHEBI:15378"/>
        <dbReference type="ChEBI" id="CHEBI:29999"/>
        <dbReference type="ChEBI" id="CHEBI:30616"/>
        <dbReference type="ChEBI" id="CHEBI:83421"/>
        <dbReference type="ChEBI" id="CHEBI:456216"/>
        <dbReference type="EC" id="2.7.11.1"/>
    </reaction>
</comment>
<evidence type="ECO:0000256" key="14">
    <source>
        <dbReference type="ARBA" id="ARBA00023136"/>
    </source>
</evidence>
<evidence type="ECO:0000256" key="11">
    <source>
        <dbReference type="ARBA" id="ARBA00022777"/>
    </source>
</evidence>
<keyword evidence="15" id="KW-0675">Receptor</keyword>
<dbReference type="EC" id="2.7.11.1" evidence="3"/>
<keyword evidence="14 20" id="KW-0472">Membrane</keyword>
<dbReference type="Gene3D" id="1.10.510.10">
    <property type="entry name" value="Transferase(Phosphotransferase) domain 1"/>
    <property type="match status" value="1"/>
</dbReference>
<dbReference type="InterPro" id="IPR000719">
    <property type="entry name" value="Prot_kinase_dom"/>
</dbReference>
<keyword evidence="16" id="KW-0325">Glycoprotein</keyword>
<dbReference type="FunFam" id="3.30.200.20:FF:000015">
    <property type="entry name" value="Somatic embryogenesis receptor kinase 1"/>
    <property type="match status" value="1"/>
</dbReference>
<organism evidence="23 24">
    <name type="scientific">Gossypium darwinii</name>
    <name type="common">Darwin's cotton</name>
    <name type="synonym">Gossypium barbadense var. darwinii</name>
    <dbReference type="NCBI Taxonomy" id="34276"/>
    <lineage>
        <taxon>Eukaryota</taxon>
        <taxon>Viridiplantae</taxon>
        <taxon>Streptophyta</taxon>
        <taxon>Embryophyta</taxon>
        <taxon>Tracheophyta</taxon>
        <taxon>Spermatophyta</taxon>
        <taxon>Magnoliopsida</taxon>
        <taxon>eudicotyledons</taxon>
        <taxon>Gunneridae</taxon>
        <taxon>Pentapetalae</taxon>
        <taxon>rosids</taxon>
        <taxon>malvids</taxon>
        <taxon>Malvales</taxon>
        <taxon>Malvaceae</taxon>
        <taxon>Malvoideae</taxon>
        <taxon>Gossypium</taxon>
    </lineage>
</organism>
<evidence type="ECO:0000256" key="16">
    <source>
        <dbReference type="ARBA" id="ARBA00023180"/>
    </source>
</evidence>
<name>A0A5D2DX34_GOSDA</name>
<evidence type="ECO:0000256" key="17">
    <source>
        <dbReference type="ARBA" id="ARBA00047899"/>
    </source>
</evidence>
<dbReference type="PROSITE" id="PS00107">
    <property type="entry name" value="PROTEIN_KINASE_ATP"/>
    <property type="match status" value="1"/>
</dbReference>
<feature type="transmembrane region" description="Helical" evidence="20">
    <location>
        <begin position="285"/>
        <end position="309"/>
    </location>
</feature>
<dbReference type="GO" id="GO:0016020">
    <property type="term" value="C:membrane"/>
    <property type="evidence" value="ECO:0007669"/>
    <property type="project" value="UniProtKB-SubCell"/>
</dbReference>
<evidence type="ECO:0000256" key="2">
    <source>
        <dbReference type="ARBA" id="ARBA00008684"/>
    </source>
</evidence>
<dbReference type="GO" id="GO:0005524">
    <property type="term" value="F:ATP binding"/>
    <property type="evidence" value="ECO:0007669"/>
    <property type="project" value="UniProtKB-UniRule"/>
</dbReference>
<evidence type="ECO:0000256" key="6">
    <source>
        <dbReference type="ARBA" id="ARBA00022679"/>
    </source>
</evidence>
<evidence type="ECO:0000256" key="7">
    <source>
        <dbReference type="ARBA" id="ARBA00022692"/>
    </source>
</evidence>
<dbReference type="Gene3D" id="3.80.10.10">
    <property type="entry name" value="Ribonuclease Inhibitor"/>
    <property type="match status" value="1"/>
</dbReference>